<accession>A0A1U9UPF5</accession>
<dbReference type="Proteomes" id="UP000189627">
    <property type="component" value="Chromosome 1"/>
</dbReference>
<dbReference type="AlphaFoldDB" id="A0A1U9UPF5"/>
<gene>
    <name evidence="1" type="ORF">BJN34_11585</name>
</gene>
<sequence>MNFQHLPGRHAPVARCRTVTGAGTAIARGHPRQRLALAMLAAAGMALAASWRPAHAAADEMVIRTMGPVSYVCGGVAEDERQALAAKEKDFNIGIQFTQGANGEFLSDVEVKLVRDEQEVATFRAAGPRCLIRAPEGSYNIEASYKGQAKSIKVSTGTRNAQLRW</sequence>
<proteinExistence type="predicted"/>
<evidence type="ECO:0000313" key="2">
    <source>
        <dbReference type="Proteomes" id="UP000189627"/>
    </source>
</evidence>
<protein>
    <submittedName>
        <fullName evidence="1">Uncharacterized protein</fullName>
    </submittedName>
</protein>
<name>A0A1U9UPF5_CUPNE</name>
<evidence type="ECO:0000313" key="1">
    <source>
        <dbReference type="EMBL" id="AQV94528.1"/>
    </source>
</evidence>
<organism evidence="1 2">
    <name type="scientific">Cupriavidus necator</name>
    <name type="common">Alcaligenes eutrophus</name>
    <name type="synonym">Ralstonia eutropha</name>
    <dbReference type="NCBI Taxonomy" id="106590"/>
    <lineage>
        <taxon>Bacteria</taxon>
        <taxon>Pseudomonadati</taxon>
        <taxon>Pseudomonadota</taxon>
        <taxon>Betaproteobacteria</taxon>
        <taxon>Burkholderiales</taxon>
        <taxon>Burkholderiaceae</taxon>
        <taxon>Cupriavidus</taxon>
    </lineage>
</organism>
<dbReference type="OrthoDB" id="8926484at2"/>
<dbReference type="KEGG" id="cuh:BJN34_11585"/>
<dbReference type="RefSeq" id="WP_078196751.1">
    <property type="nucleotide sequence ID" value="NZ_CP017757.2"/>
</dbReference>
<reference evidence="2" key="1">
    <citation type="submission" date="2017-02" db="EMBL/GenBank/DDBJ databases">
        <title>Complete genome sequence of Cupriavidus necator strain NH9, a 3-chlorobenzoate degrader.</title>
        <authorList>
            <person name="Moriuchi R."/>
            <person name="Dohra H."/>
            <person name="Ogawa N."/>
        </authorList>
    </citation>
    <scope>NUCLEOTIDE SEQUENCE [LARGE SCALE GENOMIC DNA]</scope>
    <source>
        <strain evidence="2">NH9</strain>
    </source>
</reference>
<dbReference type="EMBL" id="CP017757">
    <property type="protein sequence ID" value="AQV94528.1"/>
    <property type="molecule type" value="Genomic_DNA"/>
</dbReference>